<gene>
    <name evidence="9" type="ORF">QGN23_14140</name>
</gene>
<dbReference type="PANTHER" id="PTHR42718">
    <property type="entry name" value="MAJOR FACILITATOR SUPERFAMILY MULTIDRUG TRANSPORTER MFSC"/>
    <property type="match status" value="1"/>
</dbReference>
<dbReference type="Pfam" id="PF07690">
    <property type="entry name" value="MFS_1"/>
    <property type="match status" value="1"/>
</dbReference>
<dbReference type="PROSITE" id="PS50850">
    <property type="entry name" value="MFS"/>
    <property type="match status" value="1"/>
</dbReference>
<dbReference type="SUPFAM" id="SSF103473">
    <property type="entry name" value="MFS general substrate transporter"/>
    <property type="match status" value="1"/>
</dbReference>
<dbReference type="Proteomes" id="UP001241656">
    <property type="component" value="Chromosome"/>
</dbReference>
<feature type="transmembrane region" description="Helical" evidence="7">
    <location>
        <begin position="379"/>
        <end position="404"/>
    </location>
</feature>
<dbReference type="RefSeq" id="WP_282904886.1">
    <property type="nucleotide sequence ID" value="NZ_CP124855.1"/>
</dbReference>
<evidence type="ECO:0000256" key="1">
    <source>
        <dbReference type="ARBA" id="ARBA00004651"/>
    </source>
</evidence>
<dbReference type="CDD" id="cd17503">
    <property type="entry name" value="MFS_LmrB_MDR_like"/>
    <property type="match status" value="1"/>
</dbReference>
<evidence type="ECO:0000256" key="7">
    <source>
        <dbReference type="SAM" id="Phobius"/>
    </source>
</evidence>
<feature type="transmembrane region" description="Helical" evidence="7">
    <location>
        <begin position="322"/>
        <end position="342"/>
    </location>
</feature>
<feature type="transmembrane region" description="Helical" evidence="7">
    <location>
        <begin position="354"/>
        <end position="373"/>
    </location>
</feature>
<name>A0ABY8RC51_9FLAO</name>
<proteinExistence type="predicted"/>
<feature type="transmembrane region" description="Helical" evidence="7">
    <location>
        <begin position="248"/>
        <end position="267"/>
    </location>
</feature>
<dbReference type="Gene3D" id="1.20.1720.10">
    <property type="entry name" value="Multidrug resistance protein D"/>
    <property type="match status" value="1"/>
</dbReference>
<feature type="domain" description="Major facilitator superfamily (MFS) profile" evidence="8">
    <location>
        <begin position="36"/>
        <end position="481"/>
    </location>
</feature>
<comment type="subcellular location">
    <subcellularLocation>
        <location evidence="1">Cell membrane</location>
        <topology evidence="1">Multi-pass membrane protein</topology>
    </subcellularLocation>
</comment>
<keyword evidence="2" id="KW-0813">Transport</keyword>
<feature type="transmembrane region" description="Helical" evidence="7">
    <location>
        <begin position="76"/>
        <end position="95"/>
    </location>
</feature>
<feature type="transmembrane region" description="Helical" evidence="7">
    <location>
        <begin position="457"/>
        <end position="476"/>
    </location>
</feature>
<keyword evidence="6 7" id="KW-0472">Membrane</keyword>
<feature type="transmembrane region" description="Helical" evidence="7">
    <location>
        <begin position="35"/>
        <end position="56"/>
    </location>
</feature>
<keyword evidence="5 7" id="KW-1133">Transmembrane helix</keyword>
<protein>
    <submittedName>
        <fullName evidence="9">MFS transporter</fullName>
    </submittedName>
</protein>
<evidence type="ECO:0000256" key="5">
    <source>
        <dbReference type="ARBA" id="ARBA00022989"/>
    </source>
</evidence>
<dbReference type="InterPro" id="IPR036259">
    <property type="entry name" value="MFS_trans_sf"/>
</dbReference>
<reference evidence="9 10" key="1">
    <citation type="submission" date="2023-05" db="EMBL/GenBank/DDBJ databases">
        <title>Genomic insight into Chryseobacterium sp. wdc7 isolated forest soil (Gotjawal).</title>
        <authorList>
            <person name="Park S.-J."/>
        </authorList>
    </citation>
    <scope>NUCLEOTIDE SEQUENCE [LARGE SCALE GENOMIC DNA]</scope>
    <source>
        <strain evidence="10">wdc7</strain>
    </source>
</reference>
<evidence type="ECO:0000313" key="10">
    <source>
        <dbReference type="Proteomes" id="UP001241656"/>
    </source>
</evidence>
<keyword evidence="3" id="KW-1003">Cell membrane</keyword>
<evidence type="ECO:0000256" key="4">
    <source>
        <dbReference type="ARBA" id="ARBA00022692"/>
    </source>
</evidence>
<feature type="transmembrane region" description="Helical" evidence="7">
    <location>
        <begin position="188"/>
        <end position="210"/>
    </location>
</feature>
<keyword evidence="4 7" id="KW-0812">Transmembrane</keyword>
<evidence type="ECO:0000256" key="6">
    <source>
        <dbReference type="ARBA" id="ARBA00023136"/>
    </source>
</evidence>
<keyword evidence="10" id="KW-1185">Reference proteome</keyword>
<organism evidence="9 10">
    <name type="scientific">Chryseobacterium gotjawalense</name>
    <dbReference type="NCBI Taxonomy" id="3042315"/>
    <lineage>
        <taxon>Bacteria</taxon>
        <taxon>Pseudomonadati</taxon>
        <taxon>Bacteroidota</taxon>
        <taxon>Flavobacteriia</taxon>
        <taxon>Flavobacteriales</taxon>
        <taxon>Weeksellaceae</taxon>
        <taxon>Chryseobacterium group</taxon>
        <taxon>Chryseobacterium</taxon>
    </lineage>
</organism>
<dbReference type="InterPro" id="IPR020846">
    <property type="entry name" value="MFS_dom"/>
</dbReference>
<feature type="transmembrane region" description="Helical" evidence="7">
    <location>
        <begin position="222"/>
        <end position="242"/>
    </location>
</feature>
<evidence type="ECO:0000259" key="8">
    <source>
        <dbReference type="PROSITE" id="PS50850"/>
    </source>
</evidence>
<evidence type="ECO:0000313" key="9">
    <source>
        <dbReference type="EMBL" id="WHF51545.1"/>
    </source>
</evidence>
<feature type="transmembrane region" description="Helical" evidence="7">
    <location>
        <begin position="160"/>
        <end position="182"/>
    </location>
</feature>
<evidence type="ECO:0000256" key="3">
    <source>
        <dbReference type="ARBA" id="ARBA00022475"/>
    </source>
</evidence>
<feature type="transmembrane region" description="Helical" evidence="7">
    <location>
        <begin position="295"/>
        <end position="316"/>
    </location>
</feature>
<evidence type="ECO:0000256" key="2">
    <source>
        <dbReference type="ARBA" id="ARBA00022448"/>
    </source>
</evidence>
<dbReference type="Gene3D" id="1.20.1250.20">
    <property type="entry name" value="MFS general substrate transporter like domains"/>
    <property type="match status" value="1"/>
</dbReference>
<dbReference type="InterPro" id="IPR011701">
    <property type="entry name" value="MFS"/>
</dbReference>
<dbReference type="PANTHER" id="PTHR42718:SF46">
    <property type="entry name" value="BLR6921 PROTEIN"/>
    <property type="match status" value="1"/>
</dbReference>
<feature type="transmembrane region" description="Helical" evidence="7">
    <location>
        <begin position="127"/>
        <end position="148"/>
    </location>
</feature>
<sequence length="488" mass="53860">MIDFYKVSNGMAEPLLQSILIYVMPMNQDTSVKKFLPLILATAIFMQMLDSTILNTSLPSIAKDLHESPLNMQNAIISYVLTLALFMPVSGFLADKFGTRKVFITSLIIFSLGSLLCALSQNLNHLVLSRVIQGVGGSLMTPVGRLALIKTFKKNELMKAMNYAIIPALIGPILGPLVGGYMVDYLSWHWIFLINLPIGLLGLLLSLKYMPDYRSQTITFDLKGFLIFASASLLLSISLEMFGSAKPTTLILLIFTLGFLMIYYYYVHAKKTENPIFPLNLFQVRTFRVGILGNLATRLGISSIPLLVPLMIQIAYGQSAVISGWIVAPMALTAMLGKSFVIKILDRFGYRRTLMINTFIIGFLIACLGLPGINTSLFWFVPIIAILGFFNSIQFTSMNTIAIADLRDSHTSSGNSLLAVNQQLAVGFGIAIGLIILKLFEDSPAITSGKIHVAFRYTFFLVGILTIITGFVFRRLHSTDGNNMKSQV</sequence>
<feature type="transmembrane region" description="Helical" evidence="7">
    <location>
        <begin position="102"/>
        <end position="121"/>
    </location>
</feature>
<dbReference type="EMBL" id="CP124855">
    <property type="protein sequence ID" value="WHF51545.1"/>
    <property type="molecule type" value="Genomic_DNA"/>
</dbReference>
<dbReference type="PRINTS" id="PR01036">
    <property type="entry name" value="TCRTETB"/>
</dbReference>
<accession>A0ABY8RC51</accession>
<feature type="transmembrane region" description="Helical" evidence="7">
    <location>
        <begin position="416"/>
        <end position="437"/>
    </location>
</feature>